<feature type="transmembrane region" description="Helical" evidence="2">
    <location>
        <begin position="32"/>
        <end position="51"/>
    </location>
</feature>
<name>A0A9W9VJT0_9EURO</name>
<reference evidence="3" key="2">
    <citation type="journal article" date="2023" name="IMA Fungus">
        <title>Comparative genomic study of the Penicillium genus elucidates a diverse pangenome and 15 lateral gene transfer events.</title>
        <authorList>
            <person name="Petersen C."/>
            <person name="Sorensen T."/>
            <person name="Nielsen M.R."/>
            <person name="Sondergaard T.E."/>
            <person name="Sorensen J.L."/>
            <person name="Fitzpatrick D.A."/>
            <person name="Frisvad J.C."/>
            <person name="Nielsen K.L."/>
        </authorList>
    </citation>
    <scope>NUCLEOTIDE SEQUENCE</scope>
    <source>
        <strain evidence="3">IBT 3081</strain>
    </source>
</reference>
<sequence length="61" mass="6777">MESKSETTDLPHSNGEAPRDGDSDTVEDPSPFWAACITVGVTLSLFLSFYNELKMIIEQVR</sequence>
<keyword evidence="4" id="KW-1185">Reference proteome</keyword>
<dbReference type="RefSeq" id="XP_056583230.1">
    <property type="nucleotide sequence ID" value="XM_056719095.1"/>
</dbReference>
<evidence type="ECO:0000256" key="1">
    <source>
        <dbReference type="SAM" id="MobiDB-lite"/>
    </source>
</evidence>
<reference evidence="3" key="1">
    <citation type="submission" date="2022-12" db="EMBL/GenBank/DDBJ databases">
        <authorList>
            <person name="Petersen C."/>
        </authorList>
    </citation>
    <scope>NUCLEOTIDE SEQUENCE</scope>
    <source>
        <strain evidence="3">IBT 3081</strain>
    </source>
</reference>
<keyword evidence="2" id="KW-0812">Transmembrane</keyword>
<dbReference type="AlphaFoldDB" id="A0A9W9VJT0"/>
<gene>
    <name evidence="3" type="ORF">N7517_001365</name>
</gene>
<proteinExistence type="predicted"/>
<accession>A0A9W9VJT0</accession>
<protein>
    <submittedName>
        <fullName evidence="3">Uncharacterized protein</fullName>
    </submittedName>
</protein>
<feature type="region of interest" description="Disordered" evidence="1">
    <location>
        <begin position="1"/>
        <end position="27"/>
    </location>
</feature>
<comment type="caution">
    <text evidence="3">The sequence shown here is derived from an EMBL/GenBank/DDBJ whole genome shotgun (WGS) entry which is preliminary data.</text>
</comment>
<dbReference type="GeneID" id="81458278"/>
<organism evidence="3 4">
    <name type="scientific">Penicillium concentricum</name>
    <dbReference type="NCBI Taxonomy" id="293559"/>
    <lineage>
        <taxon>Eukaryota</taxon>
        <taxon>Fungi</taxon>
        <taxon>Dikarya</taxon>
        <taxon>Ascomycota</taxon>
        <taxon>Pezizomycotina</taxon>
        <taxon>Eurotiomycetes</taxon>
        <taxon>Eurotiomycetidae</taxon>
        <taxon>Eurotiales</taxon>
        <taxon>Aspergillaceae</taxon>
        <taxon>Penicillium</taxon>
    </lineage>
</organism>
<keyword evidence="2" id="KW-0472">Membrane</keyword>
<evidence type="ECO:0000313" key="4">
    <source>
        <dbReference type="Proteomes" id="UP001147752"/>
    </source>
</evidence>
<evidence type="ECO:0000256" key="2">
    <source>
        <dbReference type="SAM" id="Phobius"/>
    </source>
</evidence>
<dbReference type="Proteomes" id="UP001147752">
    <property type="component" value="Unassembled WGS sequence"/>
</dbReference>
<evidence type="ECO:0000313" key="3">
    <source>
        <dbReference type="EMBL" id="KAJ5383454.1"/>
    </source>
</evidence>
<dbReference type="EMBL" id="JAPZBT010000001">
    <property type="protein sequence ID" value="KAJ5383454.1"/>
    <property type="molecule type" value="Genomic_DNA"/>
</dbReference>
<keyword evidence="2" id="KW-1133">Transmembrane helix</keyword>